<evidence type="ECO:0000256" key="9">
    <source>
        <dbReference type="ARBA" id="ARBA00022842"/>
    </source>
</evidence>
<evidence type="ECO:0000256" key="7">
    <source>
        <dbReference type="ARBA" id="ARBA00022763"/>
    </source>
</evidence>
<dbReference type="SUPFAM" id="SSF50249">
    <property type="entry name" value="Nucleic acid-binding proteins"/>
    <property type="match status" value="1"/>
</dbReference>
<dbReference type="FunFam" id="2.40.50.140:FF:000012">
    <property type="entry name" value="DNA ligase"/>
    <property type="match status" value="1"/>
</dbReference>
<keyword evidence="9" id="KW-0460">Magnesium</keyword>
<dbReference type="Gene3D" id="3.40.50.10190">
    <property type="entry name" value="BRCT domain"/>
    <property type="match status" value="1"/>
</dbReference>
<dbReference type="Pfam" id="PF12826">
    <property type="entry name" value="HHH_2"/>
    <property type="match status" value="1"/>
</dbReference>
<dbReference type="InterPro" id="IPR013839">
    <property type="entry name" value="DNAligase_adenylation"/>
</dbReference>
<keyword evidence="6" id="KW-0479">Metal-binding</keyword>
<dbReference type="FunFam" id="1.10.287.610:FF:000002">
    <property type="entry name" value="DNA ligase"/>
    <property type="match status" value="1"/>
</dbReference>
<dbReference type="HAMAP" id="MF_01588">
    <property type="entry name" value="DNA_ligase_A"/>
    <property type="match status" value="1"/>
</dbReference>
<keyword evidence="11" id="KW-0234">DNA repair</keyword>
<dbReference type="Pfam" id="PF03120">
    <property type="entry name" value="OB_DNA_ligase"/>
    <property type="match status" value="1"/>
</dbReference>
<dbReference type="InterPro" id="IPR010994">
    <property type="entry name" value="RuvA_2-like"/>
</dbReference>
<dbReference type="GO" id="GO:0003677">
    <property type="term" value="F:DNA binding"/>
    <property type="evidence" value="ECO:0007669"/>
    <property type="project" value="InterPro"/>
</dbReference>
<dbReference type="InterPro" id="IPR012340">
    <property type="entry name" value="NA-bd_OB-fold"/>
</dbReference>
<dbReference type="Pfam" id="PF22745">
    <property type="entry name" value="Nlig-Ia"/>
    <property type="match status" value="1"/>
</dbReference>
<evidence type="ECO:0000256" key="10">
    <source>
        <dbReference type="ARBA" id="ARBA00023027"/>
    </source>
</evidence>
<dbReference type="InterPro" id="IPR036420">
    <property type="entry name" value="BRCT_dom_sf"/>
</dbReference>
<dbReference type="Gene3D" id="1.10.287.610">
    <property type="entry name" value="Helix hairpin bin"/>
    <property type="match status" value="1"/>
</dbReference>
<dbReference type="InterPro" id="IPR041663">
    <property type="entry name" value="DisA/LigA_HHH"/>
</dbReference>
<feature type="domain" description="Helix-hairpin-helix DNA-binding motif class 1" evidence="13">
    <location>
        <begin position="555"/>
        <end position="574"/>
    </location>
</feature>
<dbReference type="PIRSF" id="PIRSF001604">
    <property type="entry name" value="LigA"/>
    <property type="match status" value="1"/>
</dbReference>
<dbReference type="Pfam" id="PF03119">
    <property type="entry name" value="DNA_ligase_ZBD"/>
    <property type="match status" value="1"/>
</dbReference>
<dbReference type="AlphaFoldDB" id="A0A3B0X6V0"/>
<dbReference type="GO" id="GO:0046872">
    <property type="term" value="F:metal ion binding"/>
    <property type="evidence" value="ECO:0007669"/>
    <property type="project" value="UniProtKB-KW"/>
</dbReference>
<dbReference type="EC" id="6.5.1.2" evidence="3"/>
<accession>A0A3B0X6V0</accession>
<sequence>MPDKKSFKTSENKLLKTHINQLRDQLNHHSYQYYVLDDPEIPDVEYDRLYRELQSLEKKHPELITQDSPTQRVGDKPLDGFTQVKHEVPMLSLDNVFNEDELNEFNKRVQQRLDSEDEISFAAEPKLDGLAVSLLYEKGLLVRAGTRGDGTTGENITQNIRTIHSIPLKLLGKNIPDILEVRGEVFMPKAGFETLNKMARENDEKPFANPRNAAAGSLRQLDPKITATRPLAMYCYAVGRVDGGVQLKTHSDMLDNLKQWGLPLCNEREVVQGVEGCLHYFKKMSEMRDSLSYEIDGIVYKVNSLKLQKELGFVAKAPRWAIAHKFPAQEEITKVNAIEFQVGRTGAITPVARLEPVFVGGVTVSNATLHNMDEVNRKDVRVGDDVIIRRAGDVIPEVVRVVPTSRKANARKILLPSACPVCGSEIEQEEGEAIARCSGGLFCGAQRKEAIKHFASRKAMDIDGLGEKLVEQLVDENCIENMADLYSLTVEDLTGLERMAEKSASNLIASLEKSKHTSLNRFIYALGIREVGEATARSLAQYFTTFDAIKMADEETLQQVDDVGPIVAAHIVRFFKQPHNLEVIEKLLAAGIHWDAIEAVAKEAQTLEGKTFVITGTLTNMTRDEAKKALLA</sequence>
<evidence type="ECO:0000256" key="4">
    <source>
        <dbReference type="ARBA" id="ARBA00022598"/>
    </source>
</evidence>
<dbReference type="PROSITE" id="PS01056">
    <property type="entry name" value="DNA_LIGASE_N2"/>
    <property type="match status" value="1"/>
</dbReference>
<dbReference type="PANTHER" id="PTHR23389:SF9">
    <property type="entry name" value="DNA LIGASE"/>
    <property type="match status" value="1"/>
</dbReference>
<feature type="domain" description="Helix-hairpin-helix DNA-binding motif class 1" evidence="13">
    <location>
        <begin position="491"/>
        <end position="510"/>
    </location>
</feature>
<comment type="catalytic activity">
    <reaction evidence="12">
        <text>NAD(+) + (deoxyribonucleotide)n-3'-hydroxyl + 5'-phospho-(deoxyribonucleotide)m = (deoxyribonucleotide)n+m + AMP + beta-nicotinamide D-nucleotide.</text>
        <dbReference type="EC" id="6.5.1.2"/>
    </reaction>
</comment>
<evidence type="ECO:0000256" key="2">
    <source>
        <dbReference type="ARBA" id="ARBA00004067"/>
    </source>
</evidence>
<dbReference type="FunFam" id="1.10.150.20:FF:000007">
    <property type="entry name" value="DNA ligase"/>
    <property type="match status" value="1"/>
</dbReference>
<keyword evidence="5" id="KW-0235">DNA replication</keyword>
<keyword evidence="10" id="KW-0520">NAD</keyword>
<dbReference type="GO" id="GO:0006281">
    <property type="term" value="P:DNA repair"/>
    <property type="evidence" value="ECO:0007669"/>
    <property type="project" value="UniProtKB-KW"/>
</dbReference>
<dbReference type="FunFam" id="1.10.150.20:FF:000006">
    <property type="entry name" value="DNA ligase"/>
    <property type="match status" value="1"/>
</dbReference>
<dbReference type="NCBIfam" id="TIGR00575">
    <property type="entry name" value="dnlj"/>
    <property type="match status" value="1"/>
</dbReference>
<dbReference type="SUPFAM" id="SSF56091">
    <property type="entry name" value="DNA ligase/mRNA capping enzyme, catalytic domain"/>
    <property type="match status" value="1"/>
</dbReference>
<gene>
    <name evidence="15" type="ORF">MNBD_GAMMA11-285</name>
</gene>
<feature type="domain" description="Helix-hairpin-helix DNA-binding motif class 1" evidence="13">
    <location>
        <begin position="523"/>
        <end position="542"/>
    </location>
</feature>
<protein>
    <recommendedName>
        <fullName evidence="3">DNA ligase (NAD(+))</fullName>
        <ecNumber evidence="3">6.5.1.2</ecNumber>
    </recommendedName>
</protein>
<dbReference type="GO" id="GO:0006260">
    <property type="term" value="P:DNA replication"/>
    <property type="evidence" value="ECO:0007669"/>
    <property type="project" value="UniProtKB-KW"/>
</dbReference>
<name>A0A3B0X6V0_9ZZZZ</name>
<evidence type="ECO:0000259" key="14">
    <source>
        <dbReference type="SMART" id="SM00532"/>
    </source>
</evidence>
<dbReference type="Gene3D" id="3.30.470.30">
    <property type="entry name" value="DNA ligase/mRNA capping enzyme"/>
    <property type="match status" value="1"/>
</dbReference>
<dbReference type="SMART" id="SM00532">
    <property type="entry name" value="LIGANc"/>
    <property type="match status" value="1"/>
</dbReference>
<feature type="domain" description="NAD-dependent DNA ligase N-terminal" evidence="14">
    <location>
        <begin position="14"/>
        <end position="459"/>
    </location>
</feature>
<reference evidence="15" key="1">
    <citation type="submission" date="2018-06" db="EMBL/GenBank/DDBJ databases">
        <authorList>
            <person name="Zhirakovskaya E."/>
        </authorList>
    </citation>
    <scope>NUCLEOTIDE SEQUENCE</scope>
</reference>
<dbReference type="Pfam" id="PF14520">
    <property type="entry name" value="HHH_5"/>
    <property type="match status" value="1"/>
</dbReference>
<dbReference type="Gene3D" id="1.10.150.20">
    <property type="entry name" value="5' to 3' exonuclease, C-terminal subdomain"/>
    <property type="match status" value="2"/>
</dbReference>
<dbReference type="InterPro" id="IPR033136">
    <property type="entry name" value="DNA_ligase_CS"/>
</dbReference>
<dbReference type="InterPro" id="IPR003583">
    <property type="entry name" value="Hlx-hairpin-Hlx_DNA-bd_motif"/>
</dbReference>
<evidence type="ECO:0000256" key="6">
    <source>
        <dbReference type="ARBA" id="ARBA00022723"/>
    </source>
</evidence>
<dbReference type="InterPro" id="IPR004149">
    <property type="entry name" value="Znf_DNAligase_C4"/>
</dbReference>
<dbReference type="GO" id="GO:0005829">
    <property type="term" value="C:cytosol"/>
    <property type="evidence" value="ECO:0007669"/>
    <property type="project" value="TreeGrafter"/>
</dbReference>
<feature type="domain" description="Helix-hairpin-helix DNA-binding motif class 1" evidence="13">
    <location>
        <begin position="457"/>
        <end position="476"/>
    </location>
</feature>
<dbReference type="PANTHER" id="PTHR23389">
    <property type="entry name" value="CHROMOSOME TRANSMISSION FIDELITY FACTOR 18"/>
    <property type="match status" value="1"/>
</dbReference>
<dbReference type="SUPFAM" id="SSF47781">
    <property type="entry name" value="RuvA domain 2-like"/>
    <property type="match status" value="1"/>
</dbReference>
<keyword evidence="4 15" id="KW-0436">Ligase</keyword>
<comment type="function">
    <text evidence="2">DNA ligase that catalyzes the formation of phosphodiester linkages between 5'-phosphoryl and 3'-hydroxyl groups in double-stranded DNA using NAD as a coenzyme and as the energy source for the reaction. It is essential for DNA replication and repair of damaged DNA.</text>
</comment>
<dbReference type="CDD" id="cd00114">
    <property type="entry name" value="LIGANc"/>
    <property type="match status" value="1"/>
</dbReference>
<dbReference type="PROSITE" id="PS01055">
    <property type="entry name" value="DNA_LIGASE_N1"/>
    <property type="match status" value="1"/>
</dbReference>
<comment type="cofactor">
    <cofactor evidence="1">
        <name>Mg(2+)</name>
        <dbReference type="ChEBI" id="CHEBI:18420"/>
    </cofactor>
</comment>
<evidence type="ECO:0000313" key="15">
    <source>
        <dbReference type="EMBL" id="VAW64028.1"/>
    </source>
</evidence>
<feature type="non-terminal residue" evidence="15">
    <location>
        <position position="632"/>
    </location>
</feature>
<evidence type="ECO:0000256" key="12">
    <source>
        <dbReference type="ARBA" id="ARBA00034005"/>
    </source>
</evidence>
<evidence type="ECO:0000259" key="13">
    <source>
        <dbReference type="SMART" id="SM00278"/>
    </source>
</evidence>
<evidence type="ECO:0000256" key="5">
    <source>
        <dbReference type="ARBA" id="ARBA00022705"/>
    </source>
</evidence>
<dbReference type="Gene3D" id="2.40.50.140">
    <property type="entry name" value="Nucleic acid-binding proteins"/>
    <property type="match status" value="1"/>
</dbReference>
<dbReference type="NCBIfam" id="NF005932">
    <property type="entry name" value="PRK07956.1"/>
    <property type="match status" value="1"/>
</dbReference>
<dbReference type="FunFam" id="3.30.470.30:FF:000001">
    <property type="entry name" value="DNA ligase"/>
    <property type="match status" value="1"/>
</dbReference>
<dbReference type="InterPro" id="IPR013840">
    <property type="entry name" value="DNAligase_N"/>
</dbReference>
<proteinExistence type="inferred from homology"/>
<evidence type="ECO:0000256" key="3">
    <source>
        <dbReference type="ARBA" id="ARBA00012722"/>
    </source>
</evidence>
<dbReference type="Gene3D" id="6.20.10.30">
    <property type="match status" value="1"/>
</dbReference>
<dbReference type="InterPro" id="IPR018239">
    <property type="entry name" value="DNA_ligase_AS"/>
</dbReference>
<organism evidence="15">
    <name type="scientific">hydrothermal vent metagenome</name>
    <dbReference type="NCBI Taxonomy" id="652676"/>
    <lineage>
        <taxon>unclassified sequences</taxon>
        <taxon>metagenomes</taxon>
        <taxon>ecological metagenomes</taxon>
    </lineage>
</organism>
<dbReference type="GO" id="GO:0003911">
    <property type="term" value="F:DNA ligase (NAD+) activity"/>
    <property type="evidence" value="ECO:0007669"/>
    <property type="project" value="UniProtKB-EC"/>
</dbReference>
<dbReference type="Pfam" id="PF01653">
    <property type="entry name" value="DNA_ligase_aden"/>
    <property type="match status" value="1"/>
</dbReference>
<dbReference type="InterPro" id="IPR004150">
    <property type="entry name" value="NAD_DNA_ligase_OB"/>
</dbReference>
<dbReference type="EMBL" id="UOFG01000221">
    <property type="protein sequence ID" value="VAW64028.1"/>
    <property type="molecule type" value="Genomic_DNA"/>
</dbReference>
<evidence type="ECO:0000256" key="11">
    <source>
        <dbReference type="ARBA" id="ARBA00023204"/>
    </source>
</evidence>
<evidence type="ECO:0000256" key="1">
    <source>
        <dbReference type="ARBA" id="ARBA00001946"/>
    </source>
</evidence>
<keyword evidence="7" id="KW-0227">DNA damage</keyword>
<dbReference type="InterPro" id="IPR001679">
    <property type="entry name" value="DNA_ligase"/>
</dbReference>
<dbReference type="SMART" id="SM00278">
    <property type="entry name" value="HhH1"/>
    <property type="match status" value="4"/>
</dbReference>
<keyword evidence="8" id="KW-0862">Zinc</keyword>
<evidence type="ECO:0000256" key="8">
    <source>
        <dbReference type="ARBA" id="ARBA00022833"/>
    </source>
</evidence>